<comment type="similarity">
    <text evidence="1">Belongs to the F420H(2)-dependent quinone reductase family.</text>
</comment>
<organism evidence="3 4">
    <name type="scientific">Amycolatopsis pithecellobii</name>
    <dbReference type="NCBI Taxonomy" id="664692"/>
    <lineage>
        <taxon>Bacteria</taxon>
        <taxon>Bacillati</taxon>
        <taxon>Actinomycetota</taxon>
        <taxon>Actinomycetes</taxon>
        <taxon>Pseudonocardiales</taxon>
        <taxon>Pseudonocardiaceae</taxon>
        <taxon>Amycolatopsis</taxon>
    </lineage>
</organism>
<dbReference type="InterPro" id="IPR012349">
    <property type="entry name" value="Split_barrel_FMN-bd"/>
</dbReference>
<comment type="caution">
    <text evidence="3">The sequence shown here is derived from an EMBL/GenBank/DDBJ whole genome shotgun (WGS) entry which is preliminary data.</text>
</comment>
<dbReference type="AlphaFoldDB" id="A0A6N7Z5T4"/>
<evidence type="ECO:0000313" key="3">
    <source>
        <dbReference type="EMBL" id="MTD56074.1"/>
    </source>
</evidence>
<dbReference type="GO" id="GO:0070967">
    <property type="term" value="F:coenzyme F420 binding"/>
    <property type="evidence" value="ECO:0007669"/>
    <property type="project" value="TreeGrafter"/>
</dbReference>
<evidence type="ECO:0000256" key="2">
    <source>
        <dbReference type="ARBA" id="ARBA00049106"/>
    </source>
</evidence>
<gene>
    <name evidence="3" type="ORF">GKO32_19130</name>
</gene>
<dbReference type="Pfam" id="PF04075">
    <property type="entry name" value="F420H2_quin_red"/>
    <property type="match status" value="1"/>
</dbReference>
<dbReference type="InterPro" id="IPR004378">
    <property type="entry name" value="F420H2_quin_Rdtase"/>
</dbReference>
<reference evidence="3 4" key="1">
    <citation type="submission" date="2019-11" db="EMBL/GenBank/DDBJ databases">
        <title>Draft genome of Amycolatopsis RM579.</title>
        <authorList>
            <person name="Duangmal K."/>
            <person name="Mingma R."/>
        </authorList>
    </citation>
    <scope>NUCLEOTIDE SEQUENCE [LARGE SCALE GENOMIC DNA]</scope>
    <source>
        <strain evidence="3 4">RM579</strain>
    </source>
</reference>
<sequence>MADTHVELPPASNSRDQTEKILAAGTTDGVEIAGMPVVLLTIKGAKSGKLRYVPLMRVEHDGRYAIVASKGGAPQHPVWYGNVKANPELTLQDGAVTKKFVARELEGQERDEWWDRAVAAFPLYAEYQTKTDRLIPVFVLEPVA</sequence>
<dbReference type="PANTHER" id="PTHR39428">
    <property type="entry name" value="F420H(2)-DEPENDENT QUINONE REDUCTASE RV1261C"/>
    <property type="match status" value="1"/>
</dbReference>
<evidence type="ECO:0000256" key="1">
    <source>
        <dbReference type="ARBA" id="ARBA00008710"/>
    </source>
</evidence>
<proteinExistence type="inferred from homology"/>
<dbReference type="GO" id="GO:0005886">
    <property type="term" value="C:plasma membrane"/>
    <property type="evidence" value="ECO:0007669"/>
    <property type="project" value="TreeGrafter"/>
</dbReference>
<dbReference type="OrthoDB" id="8225825at2"/>
<keyword evidence="4" id="KW-1185">Reference proteome</keyword>
<dbReference type="NCBIfam" id="TIGR00026">
    <property type="entry name" value="hi_GC_TIGR00026"/>
    <property type="match status" value="1"/>
</dbReference>
<accession>A0A6N7Z5T4</accession>
<dbReference type="Gene3D" id="2.30.110.10">
    <property type="entry name" value="Electron Transport, Fmn-binding Protein, Chain A"/>
    <property type="match status" value="1"/>
</dbReference>
<dbReference type="EMBL" id="WMBA01000029">
    <property type="protein sequence ID" value="MTD56074.1"/>
    <property type="molecule type" value="Genomic_DNA"/>
</dbReference>
<dbReference type="PANTHER" id="PTHR39428:SF3">
    <property type="entry name" value="DEAZAFLAVIN-DEPENDENT NITROREDUCTASE"/>
    <property type="match status" value="1"/>
</dbReference>
<dbReference type="RefSeq" id="WP_154758245.1">
    <property type="nucleotide sequence ID" value="NZ_WMBA01000029.1"/>
</dbReference>
<evidence type="ECO:0000313" key="4">
    <source>
        <dbReference type="Proteomes" id="UP000440096"/>
    </source>
</evidence>
<dbReference type="GO" id="GO:0016491">
    <property type="term" value="F:oxidoreductase activity"/>
    <property type="evidence" value="ECO:0007669"/>
    <property type="project" value="InterPro"/>
</dbReference>
<comment type="catalytic activity">
    <reaction evidence="2">
        <text>oxidized coenzyme F420-(gamma-L-Glu)(n) + a quinol + H(+) = reduced coenzyme F420-(gamma-L-Glu)(n) + a quinone</text>
        <dbReference type="Rhea" id="RHEA:39663"/>
        <dbReference type="Rhea" id="RHEA-COMP:12939"/>
        <dbReference type="Rhea" id="RHEA-COMP:14378"/>
        <dbReference type="ChEBI" id="CHEBI:15378"/>
        <dbReference type="ChEBI" id="CHEBI:24646"/>
        <dbReference type="ChEBI" id="CHEBI:132124"/>
        <dbReference type="ChEBI" id="CHEBI:133980"/>
        <dbReference type="ChEBI" id="CHEBI:139511"/>
    </reaction>
</comment>
<protein>
    <submittedName>
        <fullName evidence="3">Nitroreductase family deazaflavin-dependent oxidoreductase</fullName>
    </submittedName>
</protein>
<dbReference type="Proteomes" id="UP000440096">
    <property type="component" value="Unassembled WGS sequence"/>
</dbReference>
<name>A0A6N7Z5T4_9PSEU</name>